<dbReference type="Proteomes" id="UP001066276">
    <property type="component" value="Chromosome 7"/>
</dbReference>
<keyword evidence="3" id="KW-1185">Reference proteome</keyword>
<name>A0AAV7Q0P7_PLEWA</name>
<organism evidence="2 3">
    <name type="scientific">Pleurodeles waltl</name>
    <name type="common">Iberian ribbed newt</name>
    <dbReference type="NCBI Taxonomy" id="8319"/>
    <lineage>
        <taxon>Eukaryota</taxon>
        <taxon>Metazoa</taxon>
        <taxon>Chordata</taxon>
        <taxon>Craniata</taxon>
        <taxon>Vertebrata</taxon>
        <taxon>Euteleostomi</taxon>
        <taxon>Amphibia</taxon>
        <taxon>Batrachia</taxon>
        <taxon>Caudata</taxon>
        <taxon>Salamandroidea</taxon>
        <taxon>Salamandridae</taxon>
        <taxon>Pleurodelinae</taxon>
        <taxon>Pleurodeles</taxon>
    </lineage>
</organism>
<proteinExistence type="predicted"/>
<evidence type="ECO:0000313" key="2">
    <source>
        <dbReference type="EMBL" id="KAJ1132303.1"/>
    </source>
</evidence>
<evidence type="ECO:0000256" key="1">
    <source>
        <dbReference type="SAM" id="MobiDB-lite"/>
    </source>
</evidence>
<accession>A0AAV7Q0P7</accession>
<protein>
    <submittedName>
        <fullName evidence="2">Uncharacterized protein</fullName>
    </submittedName>
</protein>
<sequence length="118" mass="13005">MDLLPHEGDKQASSQSTKETMGDGQQNATNSAENFQQVIFLLRKLAPYNPVAPDTVNSRKAKNRCLTTAREQEEVHGGEIQSGALAAAAPKSKTRRTRADQGKQQVNLNKKIPRLCFK</sequence>
<dbReference type="AlphaFoldDB" id="A0AAV7Q0P7"/>
<feature type="compositionally biased region" description="Polar residues" evidence="1">
    <location>
        <begin position="11"/>
        <end position="31"/>
    </location>
</feature>
<evidence type="ECO:0000313" key="3">
    <source>
        <dbReference type="Proteomes" id="UP001066276"/>
    </source>
</evidence>
<reference evidence="2" key="1">
    <citation type="journal article" date="2022" name="bioRxiv">
        <title>Sequencing and chromosome-scale assembly of the giantPleurodeles waltlgenome.</title>
        <authorList>
            <person name="Brown T."/>
            <person name="Elewa A."/>
            <person name="Iarovenko S."/>
            <person name="Subramanian E."/>
            <person name="Araus A.J."/>
            <person name="Petzold A."/>
            <person name="Susuki M."/>
            <person name="Suzuki K.-i.T."/>
            <person name="Hayashi T."/>
            <person name="Toyoda A."/>
            <person name="Oliveira C."/>
            <person name="Osipova E."/>
            <person name="Leigh N.D."/>
            <person name="Simon A."/>
            <person name="Yun M.H."/>
        </authorList>
    </citation>
    <scope>NUCLEOTIDE SEQUENCE</scope>
    <source>
        <strain evidence="2">20211129_DDA</strain>
        <tissue evidence="2">Liver</tissue>
    </source>
</reference>
<gene>
    <name evidence="2" type="ORF">NDU88_010629</name>
</gene>
<feature type="region of interest" description="Disordered" evidence="1">
    <location>
        <begin position="1"/>
        <end position="31"/>
    </location>
</feature>
<comment type="caution">
    <text evidence="2">The sequence shown here is derived from an EMBL/GenBank/DDBJ whole genome shotgun (WGS) entry which is preliminary data.</text>
</comment>
<dbReference type="EMBL" id="JANPWB010000011">
    <property type="protein sequence ID" value="KAJ1132303.1"/>
    <property type="molecule type" value="Genomic_DNA"/>
</dbReference>
<feature type="region of interest" description="Disordered" evidence="1">
    <location>
        <begin position="68"/>
        <end position="107"/>
    </location>
</feature>
<feature type="compositionally biased region" description="Basic and acidic residues" evidence="1">
    <location>
        <begin position="1"/>
        <end position="10"/>
    </location>
</feature>